<proteinExistence type="predicted"/>
<dbReference type="SUPFAM" id="SSF52058">
    <property type="entry name" value="L domain-like"/>
    <property type="match status" value="1"/>
</dbReference>
<sequence length="442" mass="50511">MENEDLFGRLKDDFICCQILSFMPTRDSVSTCLLSKRWESLWQKVPALYFKSDRNFRGFQFAASIDRVMARQQGEGLTKFTLDCRASDCQHWQCEIWIAEAIERKVEHMNVVLYGTALTAIETSRRWFPECLVRSATLVTLNLGYCVLPSFDGDVCLPALKVLSLEQVRHTGEQAFMDLVHGSPLLEELTFDGFSADRCSKLSLNNVKTLNMDLLAQIPSRILGFSIQITAPKLVSLKLKACVSSRILFHKVEALVTAVVLIDKKHEIPLHPSIFGMVDSLSFVEDMTLMVNLKLHRPSGNTSIRTFNNCTKLVLDVDWTLMSNLLQCAERLESLLIRNIFARKREWANPTEVPKCMLWSLKTVIFDQFVCTFADMSFIQYVLQNSKVLEMMDVHFDEAEEALEEDSDDEDGNQAWILTTKERIDFFEQESKACKVTYSCGI</sequence>
<dbReference type="EMBL" id="JAVIJP010000018">
    <property type="protein sequence ID" value="KAL3639318.1"/>
    <property type="molecule type" value="Genomic_DNA"/>
</dbReference>
<comment type="caution">
    <text evidence="3">The sequence shown here is derived from an EMBL/GenBank/DDBJ whole genome shotgun (WGS) entry which is preliminary data.</text>
</comment>
<dbReference type="Pfam" id="PF00646">
    <property type="entry name" value="F-box"/>
    <property type="match status" value="1"/>
</dbReference>
<gene>
    <name evidence="3" type="ORF">CASFOL_017209</name>
    <name evidence="4" type="ORF">CASFOL_017225</name>
</gene>
<dbReference type="InterPro" id="IPR036047">
    <property type="entry name" value="F-box-like_dom_sf"/>
</dbReference>
<name>A0ABD3DEP8_9LAMI</name>
<keyword evidence="5" id="KW-1185">Reference proteome</keyword>
<dbReference type="Proteomes" id="UP001632038">
    <property type="component" value="Unassembled WGS sequence"/>
</dbReference>
<organism evidence="3 5">
    <name type="scientific">Castilleja foliolosa</name>
    <dbReference type="NCBI Taxonomy" id="1961234"/>
    <lineage>
        <taxon>Eukaryota</taxon>
        <taxon>Viridiplantae</taxon>
        <taxon>Streptophyta</taxon>
        <taxon>Embryophyta</taxon>
        <taxon>Tracheophyta</taxon>
        <taxon>Spermatophyta</taxon>
        <taxon>Magnoliopsida</taxon>
        <taxon>eudicotyledons</taxon>
        <taxon>Gunneridae</taxon>
        <taxon>Pentapetalae</taxon>
        <taxon>asterids</taxon>
        <taxon>lamiids</taxon>
        <taxon>Lamiales</taxon>
        <taxon>Orobanchaceae</taxon>
        <taxon>Pedicularideae</taxon>
        <taxon>Castillejinae</taxon>
        <taxon>Castilleja</taxon>
    </lineage>
</organism>
<evidence type="ECO:0000259" key="2">
    <source>
        <dbReference type="Pfam" id="PF08387"/>
    </source>
</evidence>
<protein>
    <recommendedName>
        <fullName evidence="6">FBD domain-containing protein</fullName>
    </recommendedName>
</protein>
<dbReference type="PANTHER" id="PTHR31900:SF30">
    <property type="entry name" value="SUPERFAMILY PROTEIN, PUTATIVE-RELATED"/>
    <property type="match status" value="1"/>
</dbReference>
<dbReference type="InterPro" id="IPR050232">
    <property type="entry name" value="FBL13/AtMIF1-like"/>
</dbReference>
<dbReference type="InterPro" id="IPR001810">
    <property type="entry name" value="F-box_dom"/>
</dbReference>
<evidence type="ECO:0000313" key="5">
    <source>
        <dbReference type="Proteomes" id="UP001632038"/>
    </source>
</evidence>
<evidence type="ECO:0008006" key="6">
    <source>
        <dbReference type="Google" id="ProtNLM"/>
    </source>
</evidence>
<reference evidence="3" key="2">
    <citation type="submission" date="2024-11" db="EMBL/GenBank/DDBJ databases">
        <authorList>
            <person name="Burger M."/>
            <person name="Chory J."/>
        </authorList>
    </citation>
    <scope>NUCLEOTIDE SEQUENCE</scope>
    <source>
        <strain evidence="3">Tecolote</strain>
        <tissue evidence="3">Flower</tissue>
    </source>
</reference>
<reference evidence="4 5" key="1">
    <citation type="journal article" date="2024" name="IScience">
        <title>Strigolactones Initiate the Formation of Haustorium-like Structures in Castilleja.</title>
        <authorList>
            <person name="Buerger M."/>
            <person name="Peterson D."/>
            <person name="Chory J."/>
        </authorList>
    </citation>
    <scope>NUCLEOTIDE SEQUENCE [LARGE SCALE GENOMIC DNA]</scope>
    <source>
        <strain evidence="4">Tecolote</strain>
        <tissue evidence="4">Flower</tissue>
    </source>
</reference>
<evidence type="ECO:0000259" key="1">
    <source>
        <dbReference type="Pfam" id="PF00646"/>
    </source>
</evidence>
<dbReference type="SUPFAM" id="SSF81383">
    <property type="entry name" value="F-box domain"/>
    <property type="match status" value="1"/>
</dbReference>
<dbReference type="EMBL" id="JAVIJP010000018">
    <property type="protein sequence ID" value="KAL3639302.1"/>
    <property type="molecule type" value="Genomic_DNA"/>
</dbReference>
<dbReference type="AlphaFoldDB" id="A0ABD3DEP8"/>
<accession>A0ABD3DEP8</accession>
<dbReference type="Pfam" id="PF08387">
    <property type="entry name" value="FBD"/>
    <property type="match status" value="1"/>
</dbReference>
<feature type="domain" description="F-box" evidence="1">
    <location>
        <begin position="17"/>
        <end position="45"/>
    </location>
</feature>
<dbReference type="PANTHER" id="PTHR31900">
    <property type="entry name" value="F-BOX/RNI SUPERFAMILY PROTEIN-RELATED"/>
    <property type="match status" value="1"/>
</dbReference>
<evidence type="ECO:0000313" key="3">
    <source>
        <dbReference type="EMBL" id="KAL3639302.1"/>
    </source>
</evidence>
<dbReference type="InterPro" id="IPR006566">
    <property type="entry name" value="FBD"/>
</dbReference>
<evidence type="ECO:0000313" key="4">
    <source>
        <dbReference type="EMBL" id="KAL3639318.1"/>
    </source>
</evidence>
<feature type="domain" description="FBD" evidence="2">
    <location>
        <begin position="350"/>
        <end position="392"/>
    </location>
</feature>